<reference evidence="2 3" key="1">
    <citation type="submission" date="2018-07" db="EMBL/GenBank/DDBJ databases">
        <title>Campylobacter zealandensis sp. nov., isolated from birds and water in New Zealand.</title>
        <authorList>
            <person name="Wilkinson D.A."/>
            <person name="Biggs P.J."/>
            <person name="French N.P."/>
            <person name="Midwinter A.C."/>
        </authorList>
    </citation>
    <scope>NUCLEOTIDE SEQUENCE [LARGE SCALE GENOMIC DNA]</scope>
    <source>
        <strain evidence="2 3">B423b</strain>
    </source>
</reference>
<dbReference type="AlphaFoldDB" id="A0A4Q9JSV7"/>
<dbReference type="Proteomes" id="UP000292583">
    <property type="component" value="Unassembled WGS sequence"/>
</dbReference>
<sequence length="139" mass="16344">MGTIRVYLNEREQKQLKKLSLKRNESQSAVIRKLISIEKYAKTLEVLEKNNEINVEYLYHIAQCGNNLNQIAYHLNIGIESPYQTENRLPKLINELTQILNEHQEQIKNKAIKTNINKKIKRLNNETLQEKEMAQGEEI</sequence>
<dbReference type="RefSeq" id="WP_131186833.1">
    <property type="nucleotide sequence ID" value="NZ_CP076659.1"/>
</dbReference>
<name>A0A4Q9JSV7_9BACT</name>
<keyword evidence="1" id="KW-0175">Coiled coil</keyword>
<organism evidence="2 3">
    <name type="scientific">Campylobacter novaezeelandiae</name>
    <dbReference type="NCBI Taxonomy" id="2267891"/>
    <lineage>
        <taxon>Bacteria</taxon>
        <taxon>Pseudomonadati</taxon>
        <taxon>Campylobacterota</taxon>
        <taxon>Epsilonproteobacteria</taxon>
        <taxon>Campylobacterales</taxon>
        <taxon>Campylobacteraceae</taxon>
        <taxon>Campylobacter</taxon>
    </lineage>
</organism>
<evidence type="ECO:0000313" key="2">
    <source>
        <dbReference type="EMBL" id="TBR79525.1"/>
    </source>
</evidence>
<evidence type="ECO:0000256" key="1">
    <source>
        <dbReference type="SAM" id="Coils"/>
    </source>
</evidence>
<keyword evidence="3" id="KW-1185">Reference proteome</keyword>
<evidence type="ECO:0000313" key="3">
    <source>
        <dbReference type="Proteomes" id="UP000292583"/>
    </source>
</evidence>
<comment type="caution">
    <text evidence="2">The sequence shown here is derived from an EMBL/GenBank/DDBJ whole genome shotgun (WGS) entry which is preliminary data.</text>
</comment>
<protein>
    <recommendedName>
        <fullName evidence="4">Plasmid mobilization relaxosome protein MobC</fullName>
    </recommendedName>
</protein>
<gene>
    <name evidence="2" type="ORF">DU473_06960</name>
</gene>
<accession>A0A4Q9JSV7</accession>
<feature type="coiled-coil region" evidence="1">
    <location>
        <begin position="93"/>
        <end position="137"/>
    </location>
</feature>
<dbReference type="EMBL" id="QPGR01000015">
    <property type="protein sequence ID" value="TBR79525.1"/>
    <property type="molecule type" value="Genomic_DNA"/>
</dbReference>
<proteinExistence type="predicted"/>
<evidence type="ECO:0008006" key="4">
    <source>
        <dbReference type="Google" id="ProtNLM"/>
    </source>
</evidence>
<dbReference type="OrthoDB" id="5362788at2"/>